<dbReference type="PANTHER" id="PTHR41252:SF1">
    <property type="entry name" value="BLR2505 PROTEIN"/>
    <property type="match status" value="1"/>
</dbReference>
<dbReference type="AlphaFoldDB" id="A0A2S7KSG9"/>
<dbReference type="InterPro" id="IPR032710">
    <property type="entry name" value="NTF2-like_dom_sf"/>
</dbReference>
<dbReference type="Proteomes" id="UP000239800">
    <property type="component" value="Unassembled WGS sequence"/>
</dbReference>
<keyword evidence="3" id="KW-1185">Reference proteome</keyword>
<name>A0A2S7KSG9_9FLAO</name>
<organism evidence="2 3">
    <name type="scientific">Aureitalea marina</name>
    <dbReference type="NCBI Taxonomy" id="930804"/>
    <lineage>
        <taxon>Bacteria</taxon>
        <taxon>Pseudomonadati</taxon>
        <taxon>Bacteroidota</taxon>
        <taxon>Flavobacteriia</taxon>
        <taxon>Flavobacteriales</taxon>
        <taxon>Flavobacteriaceae</taxon>
        <taxon>Aureitalea</taxon>
    </lineage>
</organism>
<dbReference type="Gene3D" id="3.10.450.50">
    <property type="match status" value="1"/>
</dbReference>
<proteinExistence type="predicted"/>
<dbReference type="SUPFAM" id="SSF54427">
    <property type="entry name" value="NTF2-like"/>
    <property type="match status" value="1"/>
</dbReference>
<comment type="caution">
    <text evidence="2">The sequence shown here is derived from an EMBL/GenBank/DDBJ whole genome shotgun (WGS) entry which is preliminary data.</text>
</comment>
<gene>
    <name evidence="2" type="ORF">BST85_12200</name>
</gene>
<dbReference type="InterPro" id="IPR037401">
    <property type="entry name" value="SnoaL-like"/>
</dbReference>
<dbReference type="PANTHER" id="PTHR41252">
    <property type="entry name" value="BLR2505 PROTEIN"/>
    <property type="match status" value="1"/>
</dbReference>
<protein>
    <recommendedName>
        <fullName evidence="1">SnoaL-like domain-containing protein</fullName>
    </recommendedName>
</protein>
<evidence type="ECO:0000313" key="3">
    <source>
        <dbReference type="Proteomes" id="UP000239800"/>
    </source>
</evidence>
<dbReference type="OrthoDB" id="7876517at2"/>
<feature type="domain" description="SnoaL-like" evidence="1">
    <location>
        <begin position="3"/>
        <end position="107"/>
    </location>
</feature>
<reference evidence="2 3" key="1">
    <citation type="submission" date="2016-11" db="EMBL/GenBank/DDBJ databases">
        <title>Trade-off between light-utilization and light-protection in marine flavobacteria.</title>
        <authorList>
            <person name="Kumagai Y."/>
        </authorList>
    </citation>
    <scope>NUCLEOTIDE SEQUENCE [LARGE SCALE GENOMIC DNA]</scope>
    <source>
        <strain evidence="2 3">NBRC 107741</strain>
    </source>
</reference>
<dbReference type="Pfam" id="PF12680">
    <property type="entry name" value="SnoaL_2"/>
    <property type="match status" value="1"/>
</dbReference>
<evidence type="ECO:0000259" key="1">
    <source>
        <dbReference type="Pfam" id="PF12680"/>
    </source>
</evidence>
<accession>A0A2S7KSG9</accession>
<evidence type="ECO:0000313" key="2">
    <source>
        <dbReference type="EMBL" id="PQB05575.1"/>
    </source>
</evidence>
<dbReference type="EMBL" id="MQUB01000001">
    <property type="protein sequence ID" value="PQB05575.1"/>
    <property type="molecule type" value="Genomic_DNA"/>
</dbReference>
<dbReference type="RefSeq" id="WP_104813521.1">
    <property type="nucleotide sequence ID" value="NZ_MQUB01000001.1"/>
</dbReference>
<sequence>MSALYDSFAEGKVDQVLAGLTEDIQWNEAEGFIYYEGGPFVGKEAVLNGVFARIGQEWEYWNLVDKQFAPLGEDGVLVTGRYQAKNNATGKTLDAQFAHVWKMKDSLVMSFQQYTDTEQAAAVVMADEMPEE</sequence>